<dbReference type="SUPFAM" id="SSF53067">
    <property type="entry name" value="Actin-like ATPase domain"/>
    <property type="match status" value="2"/>
</dbReference>
<protein>
    <submittedName>
        <fullName evidence="6">Ribulokinase</fullName>
    </submittedName>
</protein>
<feature type="domain" description="Carbohydrate kinase FGGY C-terminal" evidence="5">
    <location>
        <begin position="275"/>
        <end position="473"/>
    </location>
</feature>
<dbReference type="InterPro" id="IPR018484">
    <property type="entry name" value="FGGY_N"/>
</dbReference>
<accession>A0A0D0K3Z4</accession>
<evidence type="ECO:0000259" key="4">
    <source>
        <dbReference type="Pfam" id="PF00370"/>
    </source>
</evidence>
<keyword evidence="2" id="KW-0808">Transferase</keyword>
<feature type="domain" description="Carbohydrate kinase FGGY N-terminal" evidence="4">
    <location>
        <begin position="4"/>
        <end position="260"/>
    </location>
</feature>
<keyword evidence="3 6" id="KW-0418">Kinase</keyword>
<dbReference type="PANTHER" id="PTHR43435:SF4">
    <property type="entry name" value="FGGY CARBOHYDRATE KINASE DOMAIN-CONTAINING PROTEIN"/>
    <property type="match status" value="1"/>
</dbReference>
<dbReference type="Proteomes" id="UP000035017">
    <property type="component" value="Unassembled WGS sequence"/>
</dbReference>
<evidence type="ECO:0000313" key="7">
    <source>
        <dbReference type="Proteomes" id="UP000035017"/>
    </source>
</evidence>
<dbReference type="Pfam" id="PF00370">
    <property type="entry name" value="FGGY_N"/>
    <property type="match status" value="1"/>
</dbReference>
<sequence length="524" mass="56369">MRQYLVAVDVGTGSARAGVFDAGGRLMARSTHPILMQRPKENHAEHNSTDIWNAVCVAVRKAMADADIPASRVAAIGFDATCSLVVRGCEGEPVTVSTTGEARFDTVVWLDHRAIAEADHLTASAHPVLDFAGGSISPEMQMPKLMWLKKHLPESWSKAGYFFDLADFLTWKASGNSRRSNCTLTAKWNFLAHEGKGWSRDYLDLADVSDLLQRGNLPAETVAPGQSVGKLCQQAADELGLDTGCEVAAGMIDAYAGALGALGGSLQSDVGSNVALIAGTSSCLVTLTPKRMHGHSLWGPYWQAVLPGHWLVEGGQSATGALLDHVVRMHAAGGEPTPELHARIVQRVLELRGTEGESFAEHLHVLPDFHGNRSPLADPHARGVVSGLTLDTSFDSLCRLYWRTSVAIALGARHVLDAMEGFGYTVETLHVTGGHVHNPLLMELYADVTGKRIVVPATADAVLLGTAMTAASAGGVHHGLVAAGAAMYPGGEERRASGQFDDRYERDYRRFLAMYRHREELERM</sequence>
<dbReference type="NCBIfam" id="TIGR01315">
    <property type="entry name" value="5C_CHO_kinase"/>
    <property type="match status" value="1"/>
</dbReference>
<dbReference type="Gene3D" id="1.20.58.2240">
    <property type="match status" value="1"/>
</dbReference>
<evidence type="ECO:0000313" key="6">
    <source>
        <dbReference type="EMBL" id="KIQ03123.1"/>
    </source>
</evidence>
<dbReference type="CDD" id="cd07782">
    <property type="entry name" value="ASKHA_NBD_FGGY_D-RBK"/>
    <property type="match status" value="1"/>
</dbReference>
<dbReference type="Pfam" id="PF02782">
    <property type="entry name" value="FGGY_C"/>
    <property type="match status" value="1"/>
</dbReference>
<dbReference type="GO" id="GO:0005737">
    <property type="term" value="C:cytoplasm"/>
    <property type="evidence" value="ECO:0007669"/>
    <property type="project" value="TreeGrafter"/>
</dbReference>
<dbReference type="EMBL" id="JXQV01000009">
    <property type="protein sequence ID" value="KIQ03123.1"/>
    <property type="molecule type" value="Genomic_DNA"/>
</dbReference>
<gene>
    <name evidence="6" type="ORF">RU07_11270</name>
</gene>
<evidence type="ECO:0000256" key="1">
    <source>
        <dbReference type="ARBA" id="ARBA00009156"/>
    </source>
</evidence>
<dbReference type="InterPro" id="IPR043129">
    <property type="entry name" value="ATPase_NBD"/>
</dbReference>
<dbReference type="GO" id="GO:0019150">
    <property type="term" value="F:D-ribulokinase activity"/>
    <property type="evidence" value="ECO:0007669"/>
    <property type="project" value="TreeGrafter"/>
</dbReference>
<evidence type="ECO:0000256" key="2">
    <source>
        <dbReference type="ARBA" id="ARBA00022679"/>
    </source>
</evidence>
<dbReference type="PANTHER" id="PTHR43435">
    <property type="entry name" value="RIBULOKINASE"/>
    <property type="match status" value="1"/>
</dbReference>
<comment type="similarity">
    <text evidence="1">Belongs to the FGGY kinase family.</text>
</comment>
<dbReference type="InterPro" id="IPR000577">
    <property type="entry name" value="Carb_kinase_FGGY"/>
</dbReference>
<name>A0A0D0K3Z4_AGRTU</name>
<evidence type="ECO:0000256" key="3">
    <source>
        <dbReference type="ARBA" id="ARBA00022777"/>
    </source>
</evidence>
<dbReference type="InterPro" id="IPR006003">
    <property type="entry name" value="FGGY_RbtK-like"/>
</dbReference>
<evidence type="ECO:0000259" key="5">
    <source>
        <dbReference type="Pfam" id="PF02782"/>
    </source>
</evidence>
<dbReference type="Gene3D" id="3.30.420.40">
    <property type="match status" value="1"/>
</dbReference>
<dbReference type="InterPro" id="IPR018485">
    <property type="entry name" value="FGGY_C"/>
</dbReference>
<dbReference type="PIRSF" id="PIRSF000538">
    <property type="entry name" value="GlpK"/>
    <property type="match status" value="1"/>
</dbReference>
<dbReference type="GO" id="GO:0019321">
    <property type="term" value="P:pentose metabolic process"/>
    <property type="evidence" value="ECO:0007669"/>
    <property type="project" value="TreeGrafter"/>
</dbReference>
<proteinExistence type="inferred from homology"/>
<reference evidence="6 7" key="1">
    <citation type="submission" date="2014-12" db="EMBL/GenBank/DDBJ databases">
        <title>16Stimator: statistical estimation of ribosomal gene copy numbers from draft genome assemblies.</title>
        <authorList>
            <person name="Perisin M.A."/>
            <person name="Vetter M."/>
            <person name="Gilbert J.A."/>
            <person name="Bergelson J."/>
        </authorList>
    </citation>
    <scope>NUCLEOTIDE SEQUENCE [LARGE SCALE GENOMIC DNA]</scope>
    <source>
        <strain evidence="6 7">MEJ076</strain>
    </source>
</reference>
<organism evidence="6 7">
    <name type="scientific">Agrobacterium tumefaciens</name>
    <dbReference type="NCBI Taxonomy" id="358"/>
    <lineage>
        <taxon>Bacteria</taxon>
        <taxon>Pseudomonadati</taxon>
        <taxon>Pseudomonadota</taxon>
        <taxon>Alphaproteobacteria</taxon>
        <taxon>Hyphomicrobiales</taxon>
        <taxon>Rhizobiaceae</taxon>
        <taxon>Rhizobium/Agrobacterium group</taxon>
        <taxon>Agrobacterium</taxon>
        <taxon>Agrobacterium tumefaciens complex</taxon>
    </lineage>
</organism>
<dbReference type="AlphaFoldDB" id="A0A0D0K3Z4"/>
<comment type="caution">
    <text evidence="6">The sequence shown here is derived from an EMBL/GenBank/DDBJ whole genome shotgun (WGS) entry which is preliminary data.</text>
</comment>